<feature type="transmembrane region" description="Helical" evidence="11">
    <location>
        <begin position="44"/>
        <end position="62"/>
    </location>
</feature>
<keyword evidence="9" id="KW-0325">Glycoprotein</keyword>
<evidence type="ECO:0000256" key="11">
    <source>
        <dbReference type="SAM" id="Phobius"/>
    </source>
</evidence>
<comment type="pathway">
    <text evidence="2">Glycolipid biosynthesis; glycosylphosphatidylinositol-anchor biosynthesis.</text>
</comment>
<sequence>MAEIAEPAGTSAATSSTTGEKNNSDVPDFDPKTMRKTKPGLKRLFLTFTVFFSFLLGLPFLLKSIEIYRSPLPFRDIDSLSNSIDSTPLLFPCRFHAVFVNFDASTEFTADELGFSIVSHMQKFTGSDQNCGTCGSNYTVSVTLDSDSGCVHNQNVGPAWRCGALKDSKLDENLKNDEDFDEYLESVLGGGCEGSLSNDGKVYTVVVVNRDEGVRAVVGKHRHGWIVGRILEAPMVEKVAEIFVKVFVNGGKEEGVIRSEFMPVGADGKVVLSFSLLNADPNDWIYDWDFQDIDDILLARIVEALSPLANISVESQVLYHTPKSSFAYWDEKQESYIFSTKDLPFFVNSNEWHLDTSIAADGRSKVLHFVVYVPSARECPLLLQLPHGETSMTNGFISPMWGGVVVWNPPGCLRDSENTGPLMHKILPQVQSLPRMIIMDEIGKQVTFSLEAAKLSQSNASQGNFDASAVSSRQARSLAEDAFYHPSIMSVSYYSFEHCFAVYSPFFLPVSLHVLLAVVREVKRYKQESEKYKAWKAKGR</sequence>
<keyword evidence="7 11" id="KW-1133">Transmembrane helix</keyword>
<dbReference type="Proteomes" id="UP001187471">
    <property type="component" value="Unassembled WGS sequence"/>
</dbReference>
<dbReference type="GO" id="GO:0016255">
    <property type="term" value="P:attachment of GPI anchor to protein"/>
    <property type="evidence" value="ECO:0007669"/>
    <property type="project" value="InterPro"/>
</dbReference>
<keyword evidence="5 11" id="KW-0812">Transmembrane</keyword>
<evidence type="ECO:0000313" key="12">
    <source>
        <dbReference type="EMBL" id="KAK2992451.1"/>
    </source>
</evidence>
<evidence type="ECO:0000256" key="10">
    <source>
        <dbReference type="SAM" id="MobiDB-lite"/>
    </source>
</evidence>
<feature type="compositionally biased region" description="Low complexity" evidence="10">
    <location>
        <begin position="8"/>
        <end position="19"/>
    </location>
</feature>
<name>A0AA88RYI1_9ASTE</name>
<keyword evidence="13" id="KW-1185">Reference proteome</keyword>
<keyword evidence="8 11" id="KW-0472">Membrane</keyword>
<dbReference type="PANTHER" id="PTHR21072:SF13">
    <property type="entry name" value="GPI TRANSAMIDASE COMPONENT PIG-S"/>
    <property type="match status" value="1"/>
</dbReference>
<comment type="subcellular location">
    <subcellularLocation>
        <location evidence="1">Endoplasmic reticulum membrane</location>
        <topology evidence="1">Multi-pass membrane protein</topology>
    </subcellularLocation>
</comment>
<evidence type="ECO:0000256" key="6">
    <source>
        <dbReference type="ARBA" id="ARBA00022824"/>
    </source>
</evidence>
<protein>
    <recommendedName>
        <fullName evidence="14">GPI transamidase component PIG-S</fullName>
    </recommendedName>
</protein>
<dbReference type="EMBL" id="JAVXUO010000407">
    <property type="protein sequence ID" value="KAK2992451.1"/>
    <property type="molecule type" value="Genomic_DNA"/>
</dbReference>
<gene>
    <name evidence="12" type="ORF">RJ640_025413</name>
</gene>
<dbReference type="AlphaFoldDB" id="A0AA88RYI1"/>
<evidence type="ECO:0000256" key="8">
    <source>
        <dbReference type="ARBA" id="ARBA00023136"/>
    </source>
</evidence>
<evidence type="ECO:0000256" key="2">
    <source>
        <dbReference type="ARBA" id="ARBA00004687"/>
    </source>
</evidence>
<reference evidence="12" key="1">
    <citation type="submission" date="2022-12" db="EMBL/GenBank/DDBJ databases">
        <title>Draft genome assemblies for two species of Escallonia (Escalloniales).</title>
        <authorList>
            <person name="Chanderbali A."/>
            <person name="Dervinis C."/>
            <person name="Anghel I."/>
            <person name="Soltis D."/>
            <person name="Soltis P."/>
            <person name="Zapata F."/>
        </authorList>
    </citation>
    <scope>NUCLEOTIDE SEQUENCE</scope>
    <source>
        <strain evidence="12">UCBG92.1500</strain>
        <tissue evidence="12">Leaf</tissue>
    </source>
</reference>
<dbReference type="GO" id="GO:0006506">
    <property type="term" value="P:GPI anchor biosynthetic process"/>
    <property type="evidence" value="ECO:0007669"/>
    <property type="project" value="UniProtKB-KW"/>
</dbReference>
<accession>A0AA88RYI1</accession>
<evidence type="ECO:0000256" key="5">
    <source>
        <dbReference type="ARBA" id="ARBA00022692"/>
    </source>
</evidence>
<evidence type="ECO:0000313" key="13">
    <source>
        <dbReference type="Proteomes" id="UP001187471"/>
    </source>
</evidence>
<organism evidence="12 13">
    <name type="scientific">Escallonia rubra</name>
    <dbReference type="NCBI Taxonomy" id="112253"/>
    <lineage>
        <taxon>Eukaryota</taxon>
        <taxon>Viridiplantae</taxon>
        <taxon>Streptophyta</taxon>
        <taxon>Embryophyta</taxon>
        <taxon>Tracheophyta</taxon>
        <taxon>Spermatophyta</taxon>
        <taxon>Magnoliopsida</taxon>
        <taxon>eudicotyledons</taxon>
        <taxon>Gunneridae</taxon>
        <taxon>Pentapetalae</taxon>
        <taxon>asterids</taxon>
        <taxon>campanulids</taxon>
        <taxon>Escalloniales</taxon>
        <taxon>Escalloniaceae</taxon>
        <taxon>Escallonia</taxon>
    </lineage>
</organism>
<dbReference type="InterPro" id="IPR019540">
    <property type="entry name" value="PtdIno-glycan_biosynth_class_S"/>
</dbReference>
<evidence type="ECO:0000256" key="7">
    <source>
        <dbReference type="ARBA" id="ARBA00022989"/>
    </source>
</evidence>
<evidence type="ECO:0000256" key="1">
    <source>
        <dbReference type="ARBA" id="ARBA00004477"/>
    </source>
</evidence>
<dbReference type="Pfam" id="PF10510">
    <property type="entry name" value="PIG-S"/>
    <property type="match status" value="2"/>
</dbReference>
<dbReference type="PANTHER" id="PTHR21072">
    <property type="entry name" value="GPI TRANSAMIDASE COMPONENT PIG-S"/>
    <property type="match status" value="1"/>
</dbReference>
<comment type="caution">
    <text evidence="12">The sequence shown here is derived from an EMBL/GenBank/DDBJ whole genome shotgun (WGS) entry which is preliminary data.</text>
</comment>
<evidence type="ECO:0008006" key="14">
    <source>
        <dbReference type="Google" id="ProtNLM"/>
    </source>
</evidence>
<keyword evidence="4" id="KW-0337">GPI-anchor biosynthesis</keyword>
<proteinExistence type="inferred from homology"/>
<evidence type="ECO:0000256" key="3">
    <source>
        <dbReference type="ARBA" id="ARBA00005316"/>
    </source>
</evidence>
<dbReference type="GO" id="GO:0042765">
    <property type="term" value="C:GPI-anchor transamidase complex"/>
    <property type="evidence" value="ECO:0007669"/>
    <property type="project" value="InterPro"/>
</dbReference>
<comment type="similarity">
    <text evidence="3">Belongs to the PIGS family.</text>
</comment>
<keyword evidence="6" id="KW-0256">Endoplasmic reticulum</keyword>
<evidence type="ECO:0000256" key="4">
    <source>
        <dbReference type="ARBA" id="ARBA00022502"/>
    </source>
</evidence>
<evidence type="ECO:0000256" key="9">
    <source>
        <dbReference type="ARBA" id="ARBA00023180"/>
    </source>
</evidence>
<feature type="region of interest" description="Disordered" evidence="10">
    <location>
        <begin position="1"/>
        <end position="34"/>
    </location>
</feature>